<evidence type="ECO:0000256" key="7">
    <source>
        <dbReference type="ARBA" id="ARBA00019179"/>
    </source>
</evidence>
<comment type="cofactor">
    <cofactor evidence="2">
        <name>Mg(2+)</name>
        <dbReference type="ChEBI" id="CHEBI:18420"/>
    </cofactor>
</comment>
<organism evidence="18 19">
    <name type="scientific">Candidatus Doudnabacteria bacterium RIFCSPHIGHO2_01_FULL_50_11</name>
    <dbReference type="NCBI Taxonomy" id="1817828"/>
    <lineage>
        <taxon>Bacteria</taxon>
        <taxon>Candidatus Doudnaibacteriota</taxon>
    </lineage>
</organism>
<dbReference type="GO" id="GO:0005737">
    <property type="term" value="C:cytoplasm"/>
    <property type="evidence" value="ECO:0007669"/>
    <property type="project" value="UniProtKB-SubCell"/>
</dbReference>
<proteinExistence type="inferred from homology"/>
<comment type="catalytic activity">
    <reaction evidence="1 14 15 16">
        <text>Endonucleolytic cleavage to 5'-phosphomonoester.</text>
        <dbReference type="EC" id="3.1.26.4"/>
    </reaction>
</comment>
<evidence type="ECO:0000256" key="11">
    <source>
        <dbReference type="ARBA" id="ARBA00022759"/>
    </source>
</evidence>
<dbReference type="Pfam" id="PF01351">
    <property type="entry name" value="RNase_HII"/>
    <property type="match status" value="1"/>
</dbReference>
<dbReference type="STRING" id="1817828.A2722_04510"/>
<dbReference type="GO" id="GO:0030145">
    <property type="term" value="F:manganese ion binding"/>
    <property type="evidence" value="ECO:0007669"/>
    <property type="project" value="UniProtKB-UniRule"/>
</dbReference>
<keyword evidence="11 14" id="KW-0255">Endonuclease</keyword>
<accession>A0A1F5PG91</accession>
<comment type="caution">
    <text evidence="18">The sequence shown here is derived from an EMBL/GenBank/DDBJ whole genome shotgun (WGS) entry which is preliminary data.</text>
</comment>
<dbReference type="Proteomes" id="UP000178377">
    <property type="component" value="Unassembled WGS sequence"/>
</dbReference>
<dbReference type="NCBIfam" id="NF000595">
    <property type="entry name" value="PRK00015.1-3"/>
    <property type="match status" value="1"/>
</dbReference>
<feature type="binding site" evidence="14 15">
    <location>
        <position position="126"/>
    </location>
    <ligand>
        <name>a divalent metal cation</name>
        <dbReference type="ChEBI" id="CHEBI:60240"/>
    </ligand>
</feature>
<dbReference type="EMBL" id="MFEO01000027">
    <property type="protein sequence ID" value="OGE88969.1"/>
    <property type="molecule type" value="Genomic_DNA"/>
</dbReference>
<evidence type="ECO:0000256" key="14">
    <source>
        <dbReference type="HAMAP-Rule" id="MF_00052"/>
    </source>
</evidence>
<dbReference type="PROSITE" id="PS51975">
    <property type="entry name" value="RNASE_H_2"/>
    <property type="match status" value="1"/>
</dbReference>
<keyword evidence="12 14" id="KW-0378">Hydrolase</keyword>
<dbReference type="PANTHER" id="PTHR10954:SF18">
    <property type="entry name" value="RIBONUCLEASE HII"/>
    <property type="match status" value="1"/>
</dbReference>
<evidence type="ECO:0000259" key="17">
    <source>
        <dbReference type="PROSITE" id="PS51975"/>
    </source>
</evidence>
<protein>
    <recommendedName>
        <fullName evidence="7 14">Ribonuclease HII</fullName>
        <shortName evidence="14">RNase HII</shortName>
        <ecNumber evidence="6 14">3.1.26.4</ecNumber>
    </recommendedName>
</protein>
<dbReference type="GO" id="GO:0003723">
    <property type="term" value="F:RNA binding"/>
    <property type="evidence" value="ECO:0007669"/>
    <property type="project" value="UniProtKB-UniRule"/>
</dbReference>
<dbReference type="EC" id="3.1.26.4" evidence="6 14"/>
<evidence type="ECO:0000256" key="16">
    <source>
        <dbReference type="RuleBase" id="RU003515"/>
    </source>
</evidence>
<dbReference type="GO" id="GO:0004523">
    <property type="term" value="F:RNA-DNA hybrid ribonuclease activity"/>
    <property type="evidence" value="ECO:0007669"/>
    <property type="project" value="UniProtKB-UniRule"/>
</dbReference>
<dbReference type="InterPro" id="IPR001352">
    <property type="entry name" value="RNase_HII/HIII"/>
</dbReference>
<dbReference type="AlphaFoldDB" id="A0A1F5PG91"/>
<feature type="domain" description="RNase H type-2" evidence="17">
    <location>
        <begin position="19"/>
        <end position="218"/>
    </location>
</feature>
<dbReference type="GO" id="GO:0006298">
    <property type="term" value="P:mismatch repair"/>
    <property type="evidence" value="ECO:0007669"/>
    <property type="project" value="TreeGrafter"/>
</dbReference>
<gene>
    <name evidence="14" type="primary">rnhB</name>
    <name evidence="18" type="ORF">A2722_04510</name>
</gene>
<dbReference type="GO" id="GO:0032299">
    <property type="term" value="C:ribonuclease H2 complex"/>
    <property type="evidence" value="ECO:0007669"/>
    <property type="project" value="TreeGrafter"/>
</dbReference>
<evidence type="ECO:0000256" key="1">
    <source>
        <dbReference type="ARBA" id="ARBA00000077"/>
    </source>
</evidence>
<dbReference type="InterPro" id="IPR022898">
    <property type="entry name" value="RNase_HII"/>
</dbReference>
<keyword evidence="10 14" id="KW-0479">Metal-binding</keyword>
<feature type="binding site" evidence="14 15">
    <location>
        <position position="26"/>
    </location>
    <ligand>
        <name>a divalent metal cation</name>
        <dbReference type="ChEBI" id="CHEBI:60240"/>
    </ligand>
</feature>
<evidence type="ECO:0000256" key="15">
    <source>
        <dbReference type="PROSITE-ProRule" id="PRU01319"/>
    </source>
</evidence>
<sequence length="231" mass="25494">MTRQTPTFSMELKKLPLFGLIAGVDEAGVAPLAGPVVAAAVILEPSTVGQLRSSNKWWYRIRDSKMLTHAARQELATQIIDNCVSFGIGSASVEEIDEINIFHARMLAMKRALSNLKTVPQLVLVDGNHSIPNIECKQICVVGGDAQILSIACASILAKVTRDDLLSKLHEEFPEYGFDKHKGYPTKLHYERLKQFGPCPQHRRSFNPVKLLLTTSRQSFLRSSPSIAAKG</sequence>
<dbReference type="Gene3D" id="3.30.420.10">
    <property type="entry name" value="Ribonuclease H-like superfamily/Ribonuclease H"/>
    <property type="match status" value="1"/>
</dbReference>
<comment type="subcellular location">
    <subcellularLocation>
        <location evidence="4 14">Cytoplasm</location>
    </subcellularLocation>
</comment>
<evidence type="ECO:0000256" key="8">
    <source>
        <dbReference type="ARBA" id="ARBA00022490"/>
    </source>
</evidence>
<evidence type="ECO:0000256" key="13">
    <source>
        <dbReference type="ARBA" id="ARBA00023211"/>
    </source>
</evidence>
<comment type="function">
    <text evidence="3 14 16">Endonuclease that specifically degrades the RNA of RNA-DNA hybrids.</text>
</comment>
<evidence type="ECO:0000313" key="18">
    <source>
        <dbReference type="EMBL" id="OGE88969.1"/>
    </source>
</evidence>
<evidence type="ECO:0000256" key="3">
    <source>
        <dbReference type="ARBA" id="ARBA00004065"/>
    </source>
</evidence>
<keyword evidence="13 14" id="KW-0464">Manganese</keyword>
<dbReference type="GO" id="GO:0043137">
    <property type="term" value="P:DNA replication, removal of RNA primer"/>
    <property type="evidence" value="ECO:0007669"/>
    <property type="project" value="TreeGrafter"/>
</dbReference>
<keyword evidence="8 14" id="KW-0963">Cytoplasm</keyword>
<dbReference type="SUPFAM" id="SSF53098">
    <property type="entry name" value="Ribonuclease H-like"/>
    <property type="match status" value="1"/>
</dbReference>
<evidence type="ECO:0000256" key="9">
    <source>
        <dbReference type="ARBA" id="ARBA00022722"/>
    </source>
</evidence>
<evidence type="ECO:0000256" key="10">
    <source>
        <dbReference type="ARBA" id="ARBA00022723"/>
    </source>
</evidence>
<comment type="cofactor">
    <cofactor evidence="14 15">
        <name>Mn(2+)</name>
        <dbReference type="ChEBI" id="CHEBI:29035"/>
    </cofactor>
    <cofactor evidence="14 15">
        <name>Mg(2+)</name>
        <dbReference type="ChEBI" id="CHEBI:18420"/>
    </cofactor>
    <text evidence="14 15">Manganese or magnesium. Binds 1 divalent metal ion per monomer in the absence of substrate. May bind a second metal ion after substrate binding.</text>
</comment>
<evidence type="ECO:0000256" key="4">
    <source>
        <dbReference type="ARBA" id="ARBA00004496"/>
    </source>
</evidence>
<dbReference type="InterPro" id="IPR036397">
    <property type="entry name" value="RNaseH_sf"/>
</dbReference>
<dbReference type="HAMAP" id="MF_00052_B">
    <property type="entry name" value="RNase_HII_B"/>
    <property type="match status" value="1"/>
</dbReference>
<reference evidence="18 19" key="1">
    <citation type="journal article" date="2016" name="Nat. Commun.">
        <title>Thousands of microbial genomes shed light on interconnected biogeochemical processes in an aquifer system.</title>
        <authorList>
            <person name="Anantharaman K."/>
            <person name="Brown C.T."/>
            <person name="Hug L.A."/>
            <person name="Sharon I."/>
            <person name="Castelle C.J."/>
            <person name="Probst A.J."/>
            <person name="Thomas B.C."/>
            <person name="Singh A."/>
            <person name="Wilkins M.J."/>
            <person name="Karaoz U."/>
            <person name="Brodie E.L."/>
            <person name="Williams K.H."/>
            <person name="Hubbard S.S."/>
            <person name="Banfield J.F."/>
        </authorList>
    </citation>
    <scope>NUCLEOTIDE SEQUENCE [LARGE SCALE GENOMIC DNA]</scope>
</reference>
<dbReference type="CDD" id="cd07182">
    <property type="entry name" value="RNase_HII_bacteria_HII_like"/>
    <property type="match status" value="1"/>
</dbReference>
<evidence type="ECO:0000256" key="5">
    <source>
        <dbReference type="ARBA" id="ARBA00007383"/>
    </source>
</evidence>
<dbReference type="InterPro" id="IPR024567">
    <property type="entry name" value="RNase_HII/HIII_dom"/>
</dbReference>
<dbReference type="InterPro" id="IPR012337">
    <property type="entry name" value="RNaseH-like_sf"/>
</dbReference>
<evidence type="ECO:0000256" key="2">
    <source>
        <dbReference type="ARBA" id="ARBA00001946"/>
    </source>
</evidence>
<evidence type="ECO:0000256" key="6">
    <source>
        <dbReference type="ARBA" id="ARBA00012180"/>
    </source>
</evidence>
<evidence type="ECO:0000256" key="12">
    <source>
        <dbReference type="ARBA" id="ARBA00022801"/>
    </source>
</evidence>
<comment type="similarity">
    <text evidence="5 14 16">Belongs to the RNase HII family.</text>
</comment>
<keyword evidence="9 14" id="KW-0540">Nuclease</keyword>
<name>A0A1F5PG91_9BACT</name>
<dbReference type="PANTHER" id="PTHR10954">
    <property type="entry name" value="RIBONUCLEASE H2 SUBUNIT A"/>
    <property type="match status" value="1"/>
</dbReference>
<feature type="binding site" evidence="14 15">
    <location>
        <position position="25"/>
    </location>
    <ligand>
        <name>a divalent metal cation</name>
        <dbReference type="ChEBI" id="CHEBI:60240"/>
    </ligand>
</feature>
<evidence type="ECO:0000313" key="19">
    <source>
        <dbReference type="Proteomes" id="UP000178377"/>
    </source>
</evidence>